<dbReference type="Pfam" id="PF00982">
    <property type="entry name" value="Glyco_transf_20"/>
    <property type="match status" value="1"/>
</dbReference>
<dbReference type="GO" id="GO:0004805">
    <property type="term" value="F:trehalose-phosphatase activity"/>
    <property type="evidence" value="ECO:0007669"/>
    <property type="project" value="TreeGrafter"/>
</dbReference>
<dbReference type="SUPFAM" id="SSF53756">
    <property type="entry name" value="UDP-Glycosyltransferase/glycogen phosphorylase"/>
    <property type="match status" value="1"/>
</dbReference>
<gene>
    <name evidence="3" type="ORF">BCR32DRAFT_217413</name>
</gene>
<feature type="region of interest" description="Disordered" evidence="2">
    <location>
        <begin position="154"/>
        <end position="173"/>
    </location>
</feature>
<reference evidence="3 4" key="1">
    <citation type="submission" date="2016-08" db="EMBL/GenBank/DDBJ databases">
        <title>A Parts List for Fungal Cellulosomes Revealed by Comparative Genomics.</title>
        <authorList>
            <consortium name="DOE Joint Genome Institute"/>
            <person name="Haitjema C.H."/>
            <person name="Gilmore S.P."/>
            <person name="Henske J.K."/>
            <person name="Solomon K.V."/>
            <person name="De Groot R."/>
            <person name="Kuo A."/>
            <person name="Mondo S.J."/>
            <person name="Salamov A.A."/>
            <person name="Labutti K."/>
            <person name="Zhao Z."/>
            <person name="Chiniquy J."/>
            <person name="Barry K."/>
            <person name="Brewer H.M."/>
            <person name="Purvine S.O."/>
            <person name="Wright A.T."/>
            <person name="Boxma B."/>
            <person name="Van Alen T."/>
            <person name="Hackstein J.H."/>
            <person name="Baker S.E."/>
            <person name="Grigoriev I.V."/>
            <person name="O'Malley M.A."/>
        </authorList>
    </citation>
    <scope>NUCLEOTIDE SEQUENCE [LARGE SCALE GENOMIC DNA]</scope>
    <source>
        <strain evidence="3 4">S4</strain>
    </source>
</reference>
<sequence length="1042" mass="119736">MNSNSTIKEHPSIPDNKLTGRILMASLFLPYSYTSEDFSIYRNLSIASNINSAKGPVNAVLSASASLKKVISNTSLKQTKERLKLKAKVSQRILRQQQQQEQRQRKERLQERLFLKKNSSSSIHSSNSDLASSISRSSSVLSSTENLKRSISSKLNSNDSITPSEVDNIPTPKPDIDSIISIKPSMLGNVGLQNAIASVSLSNQYPRKSEDIESPSENEEHNNSILTDEIQLKNSDLINARKIWFGLPGEQSLTLTDDAKEVLTKKLINYDCVPVFVEQDQFNGHYNQVCKQVIWKAFHYQLPEYPKCANKEQKWWNDYKEVNEKFAEAIAKFYQPGDIIWVNDYHLMFLPKILRKLIPNAAIGFFLHIPFPSSEIIRCIYAREQILEGLLGADLVGFQTYSFMRHFISTVSQLLGYESTPNGIQLENSVVSVGIFPIGIDIDAINEKRKDKKVIDIEKNLLEKYAGMKLIIGRDKNDYVKGVRHKLAAYEKFLKQHPEWIGKIVLIQVALSTVEQNELECQVSNLVARINSRFGSLGYTPVVYLQQDIPYEQYLALLTIADVFLITSVRDGMNLTSHEFIACQNEHHSPLIISEFAGSYGSFGTSVIRVNPWDYCQVADAINNSLIMSEEEKENRWNELFTYIRTNSAQFYVESFVNELLQKYNDNQKRKATILPSLKLDIISNIWTSSRKKLLFLGINEDRIKSPSEMKVMNNLISELIKDPMNHVYILSDALKEDLNEYSKTLLPQTLNLIAENGGYIKRYDQEEWELQNVNEDLSWKRYLLKIFDFYTERIYGTYIEERTYAVIWHYEKTNYKEYSWQIAEVENHIRSIFVSNYPLRIIHKHDKHCIIISSRNVNKGTIVRKIIEKDYYDADLVFCIGDDETDESMFSYCRLLQDKMNSMQVPKINSPLNTTTNYYYNSNGSIHSPILSMTSKSSSPTQTGFFGFSSSPSSSFKRYSIRNQLRRKIITCAINRKFTKAKYIISDFNEIVKILEVLSQQHTFVTSSDEDDVELDEIGMGLGMNRLSINDTLNDRSYHSD</sequence>
<dbReference type="InterPro" id="IPR023214">
    <property type="entry name" value="HAD_sf"/>
</dbReference>
<proteinExistence type="inferred from homology"/>
<comment type="caution">
    <text evidence="3">The sequence shown here is derived from an EMBL/GenBank/DDBJ whole genome shotgun (WGS) entry which is preliminary data.</text>
</comment>
<dbReference type="PANTHER" id="PTHR10788">
    <property type="entry name" value="TREHALOSE-6-PHOSPHATE SYNTHASE"/>
    <property type="match status" value="1"/>
</dbReference>
<dbReference type="InterPro" id="IPR036412">
    <property type="entry name" value="HAD-like_sf"/>
</dbReference>
<comment type="similarity">
    <text evidence="1">In the N-terminal section; belongs to the glycosyltransferase 20 family.</text>
</comment>
<dbReference type="FunFam" id="3.40.50.2000:FF:000036">
    <property type="entry name" value="Alpha,alpha-trehalose-phosphate synthase subunit Tps2"/>
    <property type="match status" value="1"/>
</dbReference>
<dbReference type="InterPro" id="IPR003337">
    <property type="entry name" value="Trehalose_PPase"/>
</dbReference>
<feature type="compositionally biased region" description="Polar residues" evidence="2">
    <location>
        <begin position="154"/>
        <end position="165"/>
    </location>
</feature>
<dbReference type="CDD" id="cd03788">
    <property type="entry name" value="GT20_TPS"/>
    <property type="match status" value="1"/>
</dbReference>
<dbReference type="GO" id="GO:0005946">
    <property type="term" value="C:alpha,alpha-trehalose-phosphate synthase complex (UDP-forming)"/>
    <property type="evidence" value="ECO:0007669"/>
    <property type="project" value="TreeGrafter"/>
</dbReference>
<dbReference type="GO" id="GO:0003825">
    <property type="term" value="F:alpha,alpha-trehalose-phosphate synthase (UDP-forming) activity"/>
    <property type="evidence" value="ECO:0007669"/>
    <property type="project" value="TreeGrafter"/>
</dbReference>
<dbReference type="PANTHER" id="PTHR10788:SF15">
    <property type="entry name" value="TREHALOSE SYNTHASE COMPLEX REGULATORY SUBUNIT TPS3-RELATED"/>
    <property type="match status" value="1"/>
</dbReference>
<evidence type="ECO:0000313" key="3">
    <source>
        <dbReference type="EMBL" id="ORX85012.1"/>
    </source>
</evidence>
<dbReference type="EMBL" id="MCFG01000042">
    <property type="protein sequence ID" value="ORX85012.1"/>
    <property type="molecule type" value="Genomic_DNA"/>
</dbReference>
<reference evidence="3 4" key="2">
    <citation type="submission" date="2016-08" db="EMBL/GenBank/DDBJ databases">
        <title>Pervasive Adenine N6-methylation of Active Genes in Fungi.</title>
        <authorList>
            <consortium name="DOE Joint Genome Institute"/>
            <person name="Mondo S.J."/>
            <person name="Dannebaum R.O."/>
            <person name="Kuo R.C."/>
            <person name="Labutti K."/>
            <person name="Haridas S."/>
            <person name="Kuo A."/>
            <person name="Salamov A."/>
            <person name="Ahrendt S.R."/>
            <person name="Lipzen A."/>
            <person name="Sullivan W."/>
            <person name="Andreopoulos W.B."/>
            <person name="Clum A."/>
            <person name="Lindquist E."/>
            <person name="Daum C."/>
            <person name="Ramamoorthy G.K."/>
            <person name="Gryganskyi A."/>
            <person name="Culley D."/>
            <person name="Magnuson J.K."/>
            <person name="James T.Y."/>
            <person name="O'Malley M.A."/>
            <person name="Stajich J.E."/>
            <person name="Spatafora J.W."/>
            <person name="Visel A."/>
            <person name="Grigoriev I.V."/>
        </authorList>
    </citation>
    <scope>NUCLEOTIDE SEQUENCE [LARGE SCALE GENOMIC DNA]</scope>
    <source>
        <strain evidence="3 4">S4</strain>
    </source>
</reference>
<dbReference type="Gene3D" id="3.40.50.2000">
    <property type="entry name" value="Glycogen Phosphorylase B"/>
    <property type="match status" value="2"/>
</dbReference>
<dbReference type="GO" id="GO:0005992">
    <property type="term" value="P:trehalose biosynthetic process"/>
    <property type="evidence" value="ECO:0007669"/>
    <property type="project" value="InterPro"/>
</dbReference>
<dbReference type="Pfam" id="PF02358">
    <property type="entry name" value="Trehalose_PPase"/>
    <property type="match status" value="1"/>
</dbReference>
<evidence type="ECO:0000313" key="4">
    <source>
        <dbReference type="Proteomes" id="UP000193944"/>
    </source>
</evidence>
<dbReference type="AlphaFoldDB" id="A0A1Y1XH48"/>
<protein>
    <submittedName>
        <fullName evidence="3">Uncharacterized protein</fullName>
    </submittedName>
</protein>
<dbReference type="GO" id="GO:0005829">
    <property type="term" value="C:cytosol"/>
    <property type="evidence" value="ECO:0007669"/>
    <property type="project" value="TreeGrafter"/>
</dbReference>
<evidence type="ECO:0000256" key="1">
    <source>
        <dbReference type="ARBA" id="ARBA00005409"/>
    </source>
</evidence>
<dbReference type="InterPro" id="IPR001830">
    <property type="entry name" value="Glyco_trans_20"/>
</dbReference>
<evidence type="ECO:0000256" key="2">
    <source>
        <dbReference type="SAM" id="MobiDB-lite"/>
    </source>
</evidence>
<dbReference type="OrthoDB" id="755951at2759"/>
<organism evidence="3 4">
    <name type="scientific">Anaeromyces robustus</name>
    <dbReference type="NCBI Taxonomy" id="1754192"/>
    <lineage>
        <taxon>Eukaryota</taxon>
        <taxon>Fungi</taxon>
        <taxon>Fungi incertae sedis</taxon>
        <taxon>Chytridiomycota</taxon>
        <taxon>Chytridiomycota incertae sedis</taxon>
        <taxon>Neocallimastigomycetes</taxon>
        <taxon>Neocallimastigales</taxon>
        <taxon>Neocallimastigaceae</taxon>
        <taxon>Anaeromyces</taxon>
    </lineage>
</organism>
<name>A0A1Y1XH48_9FUNG</name>
<feature type="region of interest" description="Disordered" evidence="2">
    <location>
        <begin position="204"/>
        <end position="223"/>
    </location>
</feature>
<dbReference type="STRING" id="1754192.A0A1Y1XH48"/>
<dbReference type="Proteomes" id="UP000193944">
    <property type="component" value="Unassembled WGS sequence"/>
</dbReference>
<dbReference type="Gene3D" id="3.40.50.1000">
    <property type="entry name" value="HAD superfamily/HAD-like"/>
    <property type="match status" value="1"/>
</dbReference>
<keyword evidence="4" id="KW-1185">Reference proteome</keyword>
<dbReference type="SUPFAM" id="SSF56784">
    <property type="entry name" value="HAD-like"/>
    <property type="match status" value="1"/>
</dbReference>
<accession>A0A1Y1XH48</accession>